<name>A0A382AB32_9ZZZZ</name>
<reference evidence="1" key="1">
    <citation type="submission" date="2018-05" db="EMBL/GenBank/DDBJ databases">
        <authorList>
            <person name="Lanie J.A."/>
            <person name="Ng W.-L."/>
            <person name="Kazmierczak K.M."/>
            <person name="Andrzejewski T.M."/>
            <person name="Davidsen T.M."/>
            <person name="Wayne K.J."/>
            <person name="Tettelin H."/>
            <person name="Glass J.I."/>
            <person name="Rusch D."/>
            <person name="Podicherti R."/>
            <person name="Tsui H.-C.T."/>
            <person name="Winkler M.E."/>
        </authorList>
    </citation>
    <scope>NUCLEOTIDE SEQUENCE</scope>
</reference>
<accession>A0A382AB32</accession>
<proteinExistence type="predicted"/>
<sequence>MGKVITRVLPADDPIFTGGWSIATVKRPFKNNKNSSKKKVVVKDDREDDK</sequence>
<dbReference type="AlphaFoldDB" id="A0A382AB32"/>
<evidence type="ECO:0000313" key="1">
    <source>
        <dbReference type="EMBL" id="SVA98163.1"/>
    </source>
</evidence>
<dbReference type="EMBL" id="UINC01024475">
    <property type="protein sequence ID" value="SVA98163.1"/>
    <property type="molecule type" value="Genomic_DNA"/>
</dbReference>
<organism evidence="1">
    <name type="scientific">marine metagenome</name>
    <dbReference type="NCBI Taxonomy" id="408172"/>
    <lineage>
        <taxon>unclassified sequences</taxon>
        <taxon>metagenomes</taxon>
        <taxon>ecological metagenomes</taxon>
    </lineage>
</organism>
<protein>
    <submittedName>
        <fullName evidence="1">Uncharacterized protein</fullName>
    </submittedName>
</protein>
<gene>
    <name evidence="1" type="ORF">METZ01_LOCUS151017</name>
</gene>